<dbReference type="RefSeq" id="WP_167268240.1">
    <property type="nucleotide sequence ID" value="NZ_JAASQJ010000001.1"/>
</dbReference>
<reference evidence="2 3" key="1">
    <citation type="submission" date="2020-03" db="EMBL/GenBank/DDBJ databases">
        <title>Genomic Encyclopedia of Type Strains, Phase IV (KMG-IV): sequencing the most valuable type-strain genomes for metagenomic binning, comparative biology and taxonomic classification.</title>
        <authorList>
            <person name="Goeker M."/>
        </authorList>
    </citation>
    <scope>NUCLEOTIDE SEQUENCE [LARGE SCALE GENOMIC DNA]</scope>
    <source>
        <strain evidence="2 3">DSM 102865</strain>
    </source>
</reference>
<comment type="caution">
    <text evidence="2">The sequence shown here is derived from an EMBL/GenBank/DDBJ whole genome shotgun (WGS) entry which is preliminary data.</text>
</comment>
<dbReference type="Pfam" id="PF02806">
    <property type="entry name" value="Alpha-amylase_C"/>
    <property type="match status" value="1"/>
</dbReference>
<evidence type="ECO:0000313" key="3">
    <source>
        <dbReference type="Proteomes" id="UP001179181"/>
    </source>
</evidence>
<feature type="domain" description="Alpha-amylase/branching enzyme C-terminal all beta" evidence="1">
    <location>
        <begin position="74"/>
        <end position="152"/>
    </location>
</feature>
<accession>A0ABX0UJB4</accession>
<name>A0ABX0UJB4_9BACT</name>
<protein>
    <recommendedName>
        <fullName evidence="1">Alpha-amylase/branching enzyme C-terminal all beta domain-containing protein</fullName>
    </recommendedName>
</protein>
<dbReference type="EMBL" id="JAASQJ010000001">
    <property type="protein sequence ID" value="NIJ52134.1"/>
    <property type="molecule type" value="Genomic_DNA"/>
</dbReference>
<sequence length="153" mass="16957">MNTEISPPSSGLQQKETALQDFLKAFMHTPASMRELQSLIEQQPDLLLGDHYWRTISQNGIDFNLPSDNDGSIGNLIAFSRISNEREVLCAINLHTQDHTAVYVTLDDSMHLSGSKMNCLYASAASPQELNVEDRNGKAVRLTVPPRGLVIYA</sequence>
<dbReference type="InterPro" id="IPR006048">
    <property type="entry name" value="A-amylase/branching_C"/>
</dbReference>
<dbReference type="Proteomes" id="UP001179181">
    <property type="component" value="Unassembled WGS sequence"/>
</dbReference>
<evidence type="ECO:0000313" key="2">
    <source>
        <dbReference type="EMBL" id="NIJ52134.1"/>
    </source>
</evidence>
<organism evidence="2 3">
    <name type="scientific">Dyadobacter arcticus</name>
    <dbReference type="NCBI Taxonomy" id="1078754"/>
    <lineage>
        <taxon>Bacteria</taxon>
        <taxon>Pseudomonadati</taxon>
        <taxon>Bacteroidota</taxon>
        <taxon>Cytophagia</taxon>
        <taxon>Cytophagales</taxon>
        <taxon>Spirosomataceae</taxon>
        <taxon>Dyadobacter</taxon>
    </lineage>
</organism>
<keyword evidence="3" id="KW-1185">Reference proteome</keyword>
<proteinExistence type="predicted"/>
<gene>
    <name evidence="2" type="ORF">FHS68_001290</name>
</gene>
<evidence type="ECO:0000259" key="1">
    <source>
        <dbReference type="Pfam" id="PF02806"/>
    </source>
</evidence>